<evidence type="ECO:0000313" key="4">
    <source>
        <dbReference type="Proteomes" id="UP000317421"/>
    </source>
</evidence>
<feature type="transmembrane region" description="Helical" evidence="2">
    <location>
        <begin position="71"/>
        <end position="88"/>
    </location>
</feature>
<evidence type="ECO:0000256" key="1">
    <source>
        <dbReference type="SAM" id="MobiDB-lite"/>
    </source>
</evidence>
<protein>
    <submittedName>
        <fullName evidence="3">VanZ like family protein</fullName>
    </submittedName>
</protein>
<sequence>MTPGPATLPAVVTPSPASEALDASGPREGRGWRKTAAYWLAALVFYWLLLFIGTHIPDPQLPGPTLDYDKFMHAGAYAVLTTLLLIACRRTGASPRLWGRLAVAGLVLLYGAIDEVTQPYFGRSCDLLDWLADLAGVSLAVVVDAWRHRRG</sequence>
<evidence type="ECO:0000313" key="3">
    <source>
        <dbReference type="EMBL" id="TWT99977.1"/>
    </source>
</evidence>
<dbReference type="RefSeq" id="WP_146443438.1">
    <property type="nucleotide sequence ID" value="NZ_SJPR01000001.1"/>
</dbReference>
<gene>
    <name evidence="3" type="ORF">Pla108_09210</name>
</gene>
<dbReference type="EMBL" id="SJPR01000001">
    <property type="protein sequence ID" value="TWT99977.1"/>
    <property type="molecule type" value="Genomic_DNA"/>
</dbReference>
<keyword evidence="4" id="KW-1185">Reference proteome</keyword>
<proteinExistence type="predicted"/>
<keyword evidence="2" id="KW-0812">Transmembrane</keyword>
<dbReference type="NCBIfam" id="NF037970">
    <property type="entry name" value="vanZ_1"/>
    <property type="match status" value="1"/>
</dbReference>
<keyword evidence="2" id="KW-1133">Transmembrane helix</keyword>
<feature type="transmembrane region" description="Helical" evidence="2">
    <location>
        <begin position="36"/>
        <end position="56"/>
    </location>
</feature>
<evidence type="ECO:0000256" key="2">
    <source>
        <dbReference type="SAM" id="Phobius"/>
    </source>
</evidence>
<organism evidence="3 4">
    <name type="scientific">Botrimarina colliarenosi</name>
    <dbReference type="NCBI Taxonomy" id="2528001"/>
    <lineage>
        <taxon>Bacteria</taxon>
        <taxon>Pseudomonadati</taxon>
        <taxon>Planctomycetota</taxon>
        <taxon>Planctomycetia</taxon>
        <taxon>Pirellulales</taxon>
        <taxon>Lacipirellulaceae</taxon>
        <taxon>Botrimarina</taxon>
    </lineage>
</organism>
<keyword evidence="2" id="KW-0472">Membrane</keyword>
<accession>A0A5C6AKE7</accession>
<dbReference type="OrthoDB" id="288647at2"/>
<comment type="caution">
    <text evidence="3">The sequence shown here is derived from an EMBL/GenBank/DDBJ whole genome shotgun (WGS) entry which is preliminary data.</text>
</comment>
<reference evidence="3 4" key="1">
    <citation type="submission" date="2019-02" db="EMBL/GenBank/DDBJ databases">
        <title>Deep-cultivation of Planctomycetes and their phenomic and genomic characterization uncovers novel biology.</title>
        <authorList>
            <person name="Wiegand S."/>
            <person name="Jogler M."/>
            <person name="Boedeker C."/>
            <person name="Pinto D."/>
            <person name="Vollmers J."/>
            <person name="Rivas-Marin E."/>
            <person name="Kohn T."/>
            <person name="Peeters S.H."/>
            <person name="Heuer A."/>
            <person name="Rast P."/>
            <person name="Oberbeckmann S."/>
            <person name="Bunk B."/>
            <person name="Jeske O."/>
            <person name="Meyerdierks A."/>
            <person name="Storesund J.E."/>
            <person name="Kallscheuer N."/>
            <person name="Luecker S."/>
            <person name="Lage O.M."/>
            <person name="Pohl T."/>
            <person name="Merkel B.J."/>
            <person name="Hornburger P."/>
            <person name="Mueller R.-W."/>
            <person name="Bruemmer F."/>
            <person name="Labrenz M."/>
            <person name="Spormann A.M."/>
            <person name="Op Den Camp H."/>
            <person name="Overmann J."/>
            <person name="Amann R."/>
            <person name="Jetten M.S.M."/>
            <person name="Mascher T."/>
            <person name="Medema M.H."/>
            <person name="Devos D.P."/>
            <person name="Kaster A.-K."/>
            <person name="Ovreas L."/>
            <person name="Rohde M."/>
            <person name="Galperin M.Y."/>
            <person name="Jogler C."/>
        </authorList>
    </citation>
    <scope>NUCLEOTIDE SEQUENCE [LARGE SCALE GENOMIC DNA]</scope>
    <source>
        <strain evidence="3 4">Pla108</strain>
    </source>
</reference>
<dbReference type="Proteomes" id="UP000317421">
    <property type="component" value="Unassembled WGS sequence"/>
</dbReference>
<feature type="region of interest" description="Disordered" evidence="1">
    <location>
        <begin position="1"/>
        <end position="29"/>
    </location>
</feature>
<name>A0A5C6AKE7_9BACT</name>
<dbReference type="AlphaFoldDB" id="A0A5C6AKE7"/>